<dbReference type="Pfam" id="PF00004">
    <property type="entry name" value="AAA"/>
    <property type="match status" value="1"/>
</dbReference>
<name>A0AAE9J9I8_CAEBR</name>
<dbReference type="Proteomes" id="UP000829354">
    <property type="component" value="Chromosome II"/>
</dbReference>
<dbReference type="InterPro" id="IPR003593">
    <property type="entry name" value="AAA+_ATPase"/>
</dbReference>
<proteinExistence type="predicted"/>
<evidence type="ECO:0000259" key="2">
    <source>
        <dbReference type="SMART" id="SM00382"/>
    </source>
</evidence>
<dbReference type="PANTHER" id="PTHR23389:SF34">
    <property type="entry name" value="PROTEIN KINASE DOMAIN-CONTAINING PROTEIN"/>
    <property type="match status" value="1"/>
</dbReference>
<accession>A0AAE9J9I8</accession>
<keyword evidence="4" id="KW-1185">Reference proteome</keyword>
<protein>
    <recommendedName>
        <fullName evidence="2">AAA+ ATPase domain-containing protein</fullName>
    </recommendedName>
</protein>
<dbReference type="SUPFAM" id="SSF52540">
    <property type="entry name" value="P-loop containing nucleoside triphosphate hydrolases"/>
    <property type="match status" value="1"/>
</dbReference>
<gene>
    <name evidence="3" type="ORF">L5515_015053</name>
</gene>
<feature type="domain" description="AAA+ ATPase" evidence="2">
    <location>
        <begin position="758"/>
        <end position="911"/>
    </location>
</feature>
<organism evidence="3 4">
    <name type="scientific">Caenorhabditis briggsae</name>
    <dbReference type="NCBI Taxonomy" id="6238"/>
    <lineage>
        <taxon>Eukaryota</taxon>
        <taxon>Metazoa</taxon>
        <taxon>Ecdysozoa</taxon>
        <taxon>Nematoda</taxon>
        <taxon>Chromadorea</taxon>
        <taxon>Rhabditida</taxon>
        <taxon>Rhabditina</taxon>
        <taxon>Rhabditomorpha</taxon>
        <taxon>Rhabditoidea</taxon>
        <taxon>Rhabditidae</taxon>
        <taxon>Peloderinae</taxon>
        <taxon>Caenorhabditis</taxon>
    </lineage>
</organism>
<feature type="compositionally biased region" description="Basic and acidic residues" evidence="1">
    <location>
        <begin position="436"/>
        <end position="448"/>
    </location>
</feature>
<dbReference type="GO" id="GO:0016887">
    <property type="term" value="F:ATP hydrolysis activity"/>
    <property type="evidence" value="ECO:0007669"/>
    <property type="project" value="InterPro"/>
</dbReference>
<dbReference type="SMART" id="SM00382">
    <property type="entry name" value="AAA"/>
    <property type="match status" value="1"/>
</dbReference>
<sequence>MENAIASAVSDNVSPEEEEIPEPVTSVESVKCPVEMVSQESSSEGTLSKHEEKKKDDPKPSVAQKKKPSRRRSSIGMQLMSTFLAPGTEEIMSPVEPRVRPKRNIPVRPPPAPVAPVKKVKPVEVRYSFDLGERKETKSCLKTTTWPILIGKGTIVPKPKSRTQMAASKVKEKYRNSANFGEATPIRRSSKLKFHNICSIRVMTPRADYDPERLQMGSPEGYDAFRERLSTVELQLTPQSEAMLDEMRETGVVQVNAQMVFGDSDTMATESSSDANNTAVEDVAFVEEAEEGPEVFVEKKKASRRKSVMLGSAAPLKSPAKIEQARDDDIVEVSSEPPTSSSSSSRKSRRSVRLNPDAIEKPDEKDVILYEKEKEPKKKRDRDVPVDGPVEPNPKRSRRRSAYIKPDEEVTVDMDVGKEKKNTTIAAFFSPKHPKKTEEKVLEAEKERKSSRRSSAYFGTARVSKEKFVQELDEDVEIVEDPTPLTSSVIARFSSSSSSSSGSTLKIEEDSSAPPPTSLKLASIFENPSAQIARVAEVKDNKISTPTSIPSSTKFFSMFSPKPKPKVVSESSSDTITISDSPMVQRKAKSAGVQRKEHWGDRHPESYEFVLKMAPESSILEEEIIDEDIFKSRTVEDDVLSVGSKVESDLREVEQEQTDFLKATPPEEITIEKLSVPEKCCPSTVFPSDMDHLVEGAEEKELICGWLKRWKKRVRKEWERELATKKQKQKNERRRGRKRKDSEDSGDEFELDARDDDLENPLVLIGPTGVGKTALIRALAKQSNMRIISIGPDEERSGAEIKKKLQEAIRSHRVDQQPDRRISMFYKTVTDSSFNPKNSTPKEFVQSLVVFEHVDVFFEKLDRYGPNGLLEIVNDSSVPVIFTCENDWPRKTAQVELRRRFFEVRMGRNEVKIQKYVQKLIYSCRNVFLDDSTIQKLSTSVNHDLQSLIRQAHLFSLVPTLPFPITSRFLTSTGFEQDWERPREALSKKDERLEEAIEQHGDVLPDGIVKIHHLKIEKLWDADGRKLARKQSECLESVQNAFEALHGRYSRKSLVQDVLPLLVPLDRVERRKRAVSRRHLHRFKILSDVPIDGDALIEVVGGWSISSRH</sequence>
<feature type="region of interest" description="Disordered" evidence="1">
    <location>
        <begin position="490"/>
        <end position="518"/>
    </location>
</feature>
<feature type="compositionally biased region" description="Low complexity" evidence="1">
    <location>
        <begin position="332"/>
        <end position="345"/>
    </location>
</feature>
<feature type="compositionally biased region" description="Basic residues" evidence="1">
    <location>
        <begin position="64"/>
        <end position="73"/>
    </location>
</feature>
<evidence type="ECO:0000256" key="1">
    <source>
        <dbReference type="SAM" id="MobiDB-lite"/>
    </source>
</evidence>
<dbReference type="InterPro" id="IPR003959">
    <property type="entry name" value="ATPase_AAA_core"/>
</dbReference>
<feature type="region of interest" description="Disordered" evidence="1">
    <location>
        <begin position="314"/>
        <end position="416"/>
    </location>
</feature>
<dbReference type="Gene3D" id="3.40.50.300">
    <property type="entry name" value="P-loop containing nucleotide triphosphate hydrolases"/>
    <property type="match status" value="1"/>
</dbReference>
<feature type="region of interest" description="Disordered" evidence="1">
    <location>
        <begin position="429"/>
        <end position="457"/>
    </location>
</feature>
<dbReference type="PANTHER" id="PTHR23389">
    <property type="entry name" value="CHROMOSOME TRANSMISSION FIDELITY FACTOR 18"/>
    <property type="match status" value="1"/>
</dbReference>
<reference evidence="3 4" key="1">
    <citation type="submission" date="2022-04" db="EMBL/GenBank/DDBJ databases">
        <title>Chromosome-level reference genomes for two strains of Caenorhabditis briggsae: an improved platform for comparative genomics.</title>
        <authorList>
            <person name="Stevens L."/>
            <person name="Andersen E."/>
        </authorList>
    </citation>
    <scope>NUCLEOTIDE SEQUENCE [LARGE SCALE GENOMIC DNA]</scope>
    <source>
        <strain evidence="3">VX34</strain>
        <tissue evidence="3">Whole-organism</tissue>
    </source>
</reference>
<feature type="compositionally biased region" description="Low complexity" evidence="1">
    <location>
        <begin position="490"/>
        <end position="503"/>
    </location>
</feature>
<feature type="region of interest" description="Disordered" evidence="1">
    <location>
        <begin position="1"/>
        <end position="78"/>
    </location>
</feature>
<dbReference type="AlphaFoldDB" id="A0AAE9J9I8"/>
<feature type="compositionally biased region" description="Basic and acidic residues" evidence="1">
    <location>
        <begin position="358"/>
        <end position="385"/>
    </location>
</feature>
<dbReference type="InterPro" id="IPR027417">
    <property type="entry name" value="P-loop_NTPase"/>
</dbReference>
<feature type="compositionally biased region" description="Basic and acidic residues" evidence="1">
    <location>
        <begin position="47"/>
        <end position="59"/>
    </location>
</feature>
<dbReference type="EMBL" id="CP092621">
    <property type="protein sequence ID" value="UMM19467.1"/>
    <property type="molecule type" value="Genomic_DNA"/>
</dbReference>
<feature type="region of interest" description="Disordered" evidence="1">
    <location>
        <begin position="721"/>
        <end position="752"/>
    </location>
</feature>
<dbReference type="GO" id="GO:0005524">
    <property type="term" value="F:ATP binding"/>
    <property type="evidence" value="ECO:0007669"/>
    <property type="project" value="InterPro"/>
</dbReference>
<evidence type="ECO:0000313" key="3">
    <source>
        <dbReference type="EMBL" id="UMM19467.1"/>
    </source>
</evidence>
<feature type="compositionally biased region" description="Basic residues" evidence="1">
    <location>
        <begin position="725"/>
        <end position="739"/>
    </location>
</feature>
<evidence type="ECO:0000313" key="4">
    <source>
        <dbReference type="Proteomes" id="UP000829354"/>
    </source>
</evidence>
<dbReference type="CDD" id="cd00009">
    <property type="entry name" value="AAA"/>
    <property type="match status" value="1"/>
</dbReference>